<dbReference type="Proteomes" id="UP001597469">
    <property type="component" value="Unassembled WGS sequence"/>
</dbReference>
<dbReference type="Pfam" id="PF06078">
    <property type="entry name" value="DUF937"/>
    <property type="match status" value="1"/>
</dbReference>
<sequence>MNLFATIHEVLNSDVLSRIAAYIDEPTEKTNKAVDGLIYTIIGGLMKRTTTEIGVNQLYNHIQKGRYDGSLTENLANVLRDPTHTNTLITQGNDVISHLLPAMKSSIGSMISSYAGIRNSSAISLLGLTTTIVLHVLGKRAKEQKIDADGLAASLFSEREAFVNAVPEEFMPRLVEKVGLQQVVAGIAAPARRTTVESPIRPVATTSSTASRATVTTTRPSVSYDPVDDSNNDNNSLAKWGVGALLALAIGIGGYYVYQNTQKYANNGEAVSEISTIEGDTVQADTVARSLAVPKDSTTKTPPRSTSAVPSATTATTGLPTSNTPGNLTQVMAPYIGNAALPKGRVFPLTGVTFQPGSLSMTPGSLAAVGELATLLKTYPQLQVQLIGYANDAQGALTNKSLSFKRVNQIKQQLMSSGIDYLRIDAIGRGSGVSLRDTSGAPKPTLRKIDVKVVVK</sequence>
<organism evidence="4 5">
    <name type="scientific">Spirosoma soli</name>
    <dbReference type="NCBI Taxonomy" id="1770529"/>
    <lineage>
        <taxon>Bacteria</taxon>
        <taxon>Pseudomonadati</taxon>
        <taxon>Bacteroidota</taxon>
        <taxon>Cytophagia</taxon>
        <taxon>Cytophagales</taxon>
        <taxon>Cytophagaceae</taxon>
        <taxon>Spirosoma</taxon>
    </lineage>
</organism>
<dbReference type="InterPro" id="IPR006665">
    <property type="entry name" value="OmpA-like"/>
</dbReference>
<evidence type="ECO:0000313" key="4">
    <source>
        <dbReference type="EMBL" id="MFD2574153.1"/>
    </source>
</evidence>
<dbReference type="Pfam" id="PF00691">
    <property type="entry name" value="OmpA"/>
    <property type="match status" value="1"/>
</dbReference>
<feature type="compositionally biased region" description="Low complexity" evidence="2">
    <location>
        <begin position="301"/>
        <end position="317"/>
    </location>
</feature>
<gene>
    <name evidence="4" type="ORF">ACFSUS_26190</name>
</gene>
<reference evidence="5" key="1">
    <citation type="journal article" date="2019" name="Int. J. Syst. Evol. Microbiol.">
        <title>The Global Catalogue of Microorganisms (GCM) 10K type strain sequencing project: providing services to taxonomists for standard genome sequencing and annotation.</title>
        <authorList>
            <consortium name="The Broad Institute Genomics Platform"/>
            <consortium name="The Broad Institute Genome Sequencing Center for Infectious Disease"/>
            <person name="Wu L."/>
            <person name="Ma J."/>
        </authorList>
    </citation>
    <scope>NUCLEOTIDE SEQUENCE [LARGE SCALE GENOMIC DNA]</scope>
    <source>
        <strain evidence="5">KCTC 42805</strain>
    </source>
</reference>
<dbReference type="InterPro" id="IPR036737">
    <property type="entry name" value="OmpA-like_sf"/>
</dbReference>
<feature type="region of interest" description="Disordered" evidence="2">
    <location>
        <begin position="293"/>
        <end position="324"/>
    </location>
</feature>
<name>A0ABW5MD16_9BACT</name>
<feature type="region of interest" description="Disordered" evidence="2">
    <location>
        <begin position="199"/>
        <end position="228"/>
    </location>
</feature>
<dbReference type="RefSeq" id="WP_381527551.1">
    <property type="nucleotide sequence ID" value="NZ_JBHULN010000025.1"/>
</dbReference>
<dbReference type="InterPro" id="IPR009282">
    <property type="entry name" value="DUF937"/>
</dbReference>
<evidence type="ECO:0000256" key="2">
    <source>
        <dbReference type="SAM" id="MobiDB-lite"/>
    </source>
</evidence>
<dbReference type="Gene3D" id="3.30.1330.60">
    <property type="entry name" value="OmpA-like domain"/>
    <property type="match status" value="1"/>
</dbReference>
<evidence type="ECO:0000313" key="5">
    <source>
        <dbReference type="Proteomes" id="UP001597469"/>
    </source>
</evidence>
<evidence type="ECO:0000256" key="1">
    <source>
        <dbReference type="PROSITE-ProRule" id="PRU00473"/>
    </source>
</evidence>
<dbReference type="SUPFAM" id="SSF103088">
    <property type="entry name" value="OmpA-like"/>
    <property type="match status" value="1"/>
</dbReference>
<keyword evidence="1" id="KW-0472">Membrane</keyword>
<feature type="compositionally biased region" description="Low complexity" evidence="2">
    <location>
        <begin position="201"/>
        <end position="225"/>
    </location>
</feature>
<evidence type="ECO:0000259" key="3">
    <source>
        <dbReference type="PROSITE" id="PS51123"/>
    </source>
</evidence>
<proteinExistence type="predicted"/>
<dbReference type="EMBL" id="JBHULN010000025">
    <property type="protein sequence ID" value="MFD2574153.1"/>
    <property type="molecule type" value="Genomic_DNA"/>
</dbReference>
<dbReference type="PROSITE" id="PS51123">
    <property type="entry name" value="OMPA_2"/>
    <property type="match status" value="1"/>
</dbReference>
<feature type="domain" description="OmpA-like" evidence="3">
    <location>
        <begin position="341"/>
        <end position="456"/>
    </location>
</feature>
<accession>A0ABW5MD16</accession>
<comment type="caution">
    <text evidence="4">The sequence shown here is derived from an EMBL/GenBank/DDBJ whole genome shotgun (WGS) entry which is preliminary data.</text>
</comment>
<keyword evidence="5" id="KW-1185">Reference proteome</keyword>
<protein>
    <submittedName>
        <fullName evidence="4">DUF937 domain-containing protein</fullName>
    </submittedName>
</protein>